<evidence type="ECO:0000256" key="5">
    <source>
        <dbReference type="ARBA" id="ARBA00036820"/>
    </source>
</evidence>
<proteinExistence type="predicted"/>
<dbReference type="PANTHER" id="PTHR21064">
    <property type="entry name" value="AMINOGLYCOSIDE PHOSPHOTRANSFERASE DOMAIN-CONTAINING PROTEIN-RELATED"/>
    <property type="match status" value="1"/>
</dbReference>
<evidence type="ECO:0000259" key="9">
    <source>
        <dbReference type="Pfam" id="PF01636"/>
    </source>
</evidence>
<comment type="caution">
    <text evidence="10">The sequence shown here is derived from an EMBL/GenBank/DDBJ whole genome shotgun (WGS) entry which is preliminary data.</text>
</comment>
<evidence type="ECO:0000256" key="2">
    <source>
        <dbReference type="ARBA" id="ARBA00022490"/>
    </source>
</evidence>
<keyword evidence="3" id="KW-0808">Transferase</keyword>
<evidence type="ECO:0000256" key="4">
    <source>
        <dbReference type="ARBA" id="ARBA00022777"/>
    </source>
</evidence>
<evidence type="ECO:0000256" key="6">
    <source>
        <dbReference type="ARBA" id="ARBA00037368"/>
    </source>
</evidence>
<organism evidence="10 11">
    <name type="scientific">Cypionkella sinensis</name>
    <dbReference type="NCBI Taxonomy" id="1756043"/>
    <lineage>
        <taxon>Bacteria</taxon>
        <taxon>Pseudomonadati</taxon>
        <taxon>Pseudomonadota</taxon>
        <taxon>Alphaproteobacteria</taxon>
        <taxon>Rhodobacterales</taxon>
        <taxon>Paracoccaceae</taxon>
        <taxon>Cypionkella</taxon>
    </lineage>
</organism>
<dbReference type="PANTHER" id="PTHR21064:SF1">
    <property type="entry name" value="HYDROXYLYSINE KINASE"/>
    <property type="match status" value="1"/>
</dbReference>
<dbReference type="Gene3D" id="3.90.1200.10">
    <property type="match status" value="1"/>
</dbReference>
<gene>
    <name evidence="10" type="ORF">ACFOGH_09500</name>
</gene>
<evidence type="ECO:0000313" key="10">
    <source>
        <dbReference type="EMBL" id="MFC3181222.1"/>
    </source>
</evidence>
<evidence type="ECO:0000256" key="7">
    <source>
        <dbReference type="ARBA" id="ARBA00038873"/>
    </source>
</evidence>
<keyword evidence="2" id="KW-0963">Cytoplasm</keyword>
<dbReference type="Pfam" id="PF01636">
    <property type="entry name" value="APH"/>
    <property type="match status" value="1"/>
</dbReference>
<comment type="subcellular location">
    <subcellularLocation>
        <location evidence="1">Cytoplasm</location>
    </subcellularLocation>
</comment>
<feature type="domain" description="Aminoglycoside phosphotransferase" evidence="9">
    <location>
        <begin position="48"/>
        <end position="277"/>
    </location>
</feature>
<accession>A0ABV7J387</accession>
<dbReference type="Proteomes" id="UP001595547">
    <property type="component" value="Unassembled WGS sequence"/>
</dbReference>
<keyword evidence="11" id="KW-1185">Reference proteome</keyword>
<comment type="catalytic activity">
    <reaction evidence="5">
        <text>(5R)-5-hydroxy-L-lysine + GTP = (5R)-5-phosphooxy-L-lysine + GDP + H(+)</text>
        <dbReference type="Rhea" id="RHEA:19049"/>
        <dbReference type="ChEBI" id="CHEBI:15378"/>
        <dbReference type="ChEBI" id="CHEBI:37565"/>
        <dbReference type="ChEBI" id="CHEBI:57882"/>
        <dbReference type="ChEBI" id="CHEBI:58189"/>
        <dbReference type="ChEBI" id="CHEBI:58357"/>
        <dbReference type="EC" id="2.7.1.81"/>
    </reaction>
</comment>
<dbReference type="SUPFAM" id="SSF56112">
    <property type="entry name" value="Protein kinase-like (PK-like)"/>
    <property type="match status" value="1"/>
</dbReference>
<name>A0ABV7J387_9RHOB</name>
<keyword evidence="4" id="KW-0418">Kinase</keyword>
<evidence type="ECO:0000256" key="1">
    <source>
        <dbReference type="ARBA" id="ARBA00004496"/>
    </source>
</evidence>
<evidence type="ECO:0000256" key="8">
    <source>
        <dbReference type="ARBA" id="ARBA00040505"/>
    </source>
</evidence>
<dbReference type="RefSeq" id="WP_380072830.1">
    <property type="nucleotide sequence ID" value="NZ_JBHRTO010000001.1"/>
</dbReference>
<dbReference type="InterPro" id="IPR011009">
    <property type="entry name" value="Kinase-like_dom_sf"/>
</dbReference>
<evidence type="ECO:0000256" key="3">
    <source>
        <dbReference type="ARBA" id="ARBA00022679"/>
    </source>
</evidence>
<dbReference type="EC" id="2.7.1.81" evidence="7"/>
<comment type="function">
    <text evidence="6">Catalyzes the GTP-dependent phosphorylation of 5-hydroxy-L-lysine.</text>
</comment>
<sequence>MRAIKIGPAMTDAPLGEVLSSAPPTLSDDAALQLAQRHFGLTGTLKRLTSERDLNMRISTPGQTYVLKLANPAEAAEVTDFQTKALLHLQGSNLPVPQVIRTTSGATEVVTPHGILRLLTYLEGTPQHLTASTPAQARAMAVMAARLTKGLAGFAHPAADYVLQWDIKQASALRPMLPAVPEDMQALAQAALARFEALAPALPSLRWQVVHNDLNPHNVLVSPDDPDAIAGVLDFGDMVRTPLICDAAIAASYCVDPARALDSVLNFARAYHAVLPLTPAEARLFPDLVATRMLTTLTIASARAKAYPDNATYILRNVATARAGLAALAAVPRGDMLNALEAL</sequence>
<dbReference type="InterPro" id="IPR002575">
    <property type="entry name" value="Aminoglycoside_PTrfase"/>
</dbReference>
<dbReference type="InterPro" id="IPR050249">
    <property type="entry name" value="Pseudomonas-type_ThrB"/>
</dbReference>
<reference evidence="11" key="1">
    <citation type="journal article" date="2019" name="Int. J. Syst. Evol. Microbiol.">
        <title>The Global Catalogue of Microorganisms (GCM) 10K type strain sequencing project: providing services to taxonomists for standard genome sequencing and annotation.</title>
        <authorList>
            <consortium name="The Broad Institute Genomics Platform"/>
            <consortium name="The Broad Institute Genome Sequencing Center for Infectious Disease"/>
            <person name="Wu L."/>
            <person name="Ma J."/>
        </authorList>
    </citation>
    <scope>NUCLEOTIDE SEQUENCE [LARGE SCALE GENOMIC DNA]</scope>
    <source>
        <strain evidence="11">KCTC 52039</strain>
    </source>
</reference>
<evidence type="ECO:0000313" key="11">
    <source>
        <dbReference type="Proteomes" id="UP001595547"/>
    </source>
</evidence>
<protein>
    <recommendedName>
        <fullName evidence="8">Hydroxylysine kinase</fullName>
        <ecNumber evidence="7">2.7.1.81</ecNumber>
    </recommendedName>
</protein>
<dbReference type="EMBL" id="JBHRTO010000001">
    <property type="protein sequence ID" value="MFC3181222.1"/>
    <property type="molecule type" value="Genomic_DNA"/>
</dbReference>